<name>A0ABT4DCW3_9CLOT</name>
<dbReference type="RefSeq" id="WP_268062573.1">
    <property type="nucleotide sequence ID" value="NZ_JAPQFJ010000020.1"/>
</dbReference>
<keyword evidence="3" id="KW-1185">Reference proteome</keyword>
<organism evidence="2 3">
    <name type="scientific">Clostridium brassicae</name>
    <dbReference type="NCBI Taxonomy" id="2999072"/>
    <lineage>
        <taxon>Bacteria</taxon>
        <taxon>Bacillati</taxon>
        <taxon>Bacillota</taxon>
        <taxon>Clostridia</taxon>
        <taxon>Eubacteriales</taxon>
        <taxon>Clostridiaceae</taxon>
        <taxon>Clostridium</taxon>
    </lineage>
</organism>
<feature type="transmembrane region" description="Helical" evidence="1">
    <location>
        <begin position="6"/>
        <end position="26"/>
    </location>
</feature>
<evidence type="ECO:0000256" key="1">
    <source>
        <dbReference type="SAM" id="Phobius"/>
    </source>
</evidence>
<dbReference type="EMBL" id="JAPQFJ010000020">
    <property type="protein sequence ID" value="MCY6960137.1"/>
    <property type="molecule type" value="Genomic_DNA"/>
</dbReference>
<evidence type="ECO:0000313" key="2">
    <source>
        <dbReference type="EMBL" id="MCY6960137.1"/>
    </source>
</evidence>
<keyword evidence="1" id="KW-0812">Transmembrane</keyword>
<keyword evidence="1" id="KW-1133">Transmembrane helix</keyword>
<keyword evidence="1" id="KW-0472">Membrane</keyword>
<evidence type="ECO:0000313" key="3">
    <source>
        <dbReference type="Proteomes" id="UP001144612"/>
    </source>
</evidence>
<gene>
    <name evidence="2" type="ORF">OW729_16080</name>
</gene>
<accession>A0ABT4DCW3</accession>
<reference evidence="2" key="1">
    <citation type="submission" date="2022-12" db="EMBL/GenBank/DDBJ databases">
        <title>Clostridium sp. nov., isolated from industrial wastewater.</title>
        <authorList>
            <person name="Jiayan W."/>
        </authorList>
    </citation>
    <scope>NUCLEOTIDE SEQUENCE</scope>
    <source>
        <strain evidence="2">ZC22-4</strain>
    </source>
</reference>
<comment type="caution">
    <text evidence="2">The sequence shown here is derived from an EMBL/GenBank/DDBJ whole genome shotgun (WGS) entry which is preliminary data.</text>
</comment>
<dbReference type="Proteomes" id="UP001144612">
    <property type="component" value="Unassembled WGS sequence"/>
</dbReference>
<proteinExistence type="predicted"/>
<sequence length="69" mass="8346">MLNNSVTILGQIITFLLGLFSTYIIFDFMSKFERNLYYKKHFYVIAYGVCQEFCVNFHKNFRIKLFKNN</sequence>
<protein>
    <submittedName>
        <fullName evidence="2">Uncharacterized protein</fullName>
    </submittedName>
</protein>